<keyword evidence="2" id="KW-1185">Reference proteome</keyword>
<proteinExistence type="predicted"/>
<organism evidence="1 2">
    <name type="scientific">Hyella patelloides LEGE 07179</name>
    <dbReference type="NCBI Taxonomy" id="945734"/>
    <lineage>
        <taxon>Bacteria</taxon>
        <taxon>Bacillati</taxon>
        <taxon>Cyanobacteriota</taxon>
        <taxon>Cyanophyceae</taxon>
        <taxon>Pleurocapsales</taxon>
        <taxon>Hyellaceae</taxon>
        <taxon>Hyella</taxon>
    </lineage>
</organism>
<accession>A0A563VR39</accession>
<gene>
    <name evidence="1" type="ORF">H1P_2230017</name>
</gene>
<dbReference type="Gene3D" id="1.10.1220.10">
    <property type="entry name" value="Met repressor-like"/>
    <property type="match status" value="1"/>
</dbReference>
<dbReference type="RefSeq" id="WP_246141931.1">
    <property type="nucleotide sequence ID" value="NZ_LR213969.1"/>
</dbReference>
<dbReference type="InterPro" id="IPR013321">
    <property type="entry name" value="Arc_rbn_hlx_hlx"/>
</dbReference>
<evidence type="ECO:0000313" key="1">
    <source>
        <dbReference type="EMBL" id="VEP13871.1"/>
    </source>
</evidence>
<dbReference type="AlphaFoldDB" id="A0A563VR39"/>
<dbReference type="EMBL" id="CAACVJ010000139">
    <property type="protein sequence ID" value="VEP13871.1"/>
    <property type="molecule type" value="Genomic_DNA"/>
</dbReference>
<dbReference type="GO" id="GO:0006355">
    <property type="term" value="P:regulation of DNA-templated transcription"/>
    <property type="evidence" value="ECO:0007669"/>
    <property type="project" value="InterPro"/>
</dbReference>
<name>A0A563VR39_9CYAN</name>
<dbReference type="InterPro" id="IPR010985">
    <property type="entry name" value="Ribbon_hlx_hlx"/>
</dbReference>
<sequence length="80" mass="9960">MMPFIKTINFYRYWAASRRCYFDTMKRFSLRLTEAEYIKLKIYCEELQISMNDVVRQLIREWKPSSKNMYKSLEREEKRG</sequence>
<protein>
    <submittedName>
        <fullName evidence="1">Ribbon-helix-helix protein, copG family (Modular protein)</fullName>
    </submittedName>
</protein>
<reference evidence="1 2" key="1">
    <citation type="submission" date="2019-01" db="EMBL/GenBank/DDBJ databases">
        <authorList>
            <person name="Brito A."/>
        </authorList>
    </citation>
    <scope>NUCLEOTIDE SEQUENCE [LARGE SCALE GENOMIC DNA]</scope>
    <source>
        <strain evidence="1">1</strain>
    </source>
</reference>
<evidence type="ECO:0000313" key="2">
    <source>
        <dbReference type="Proteomes" id="UP000320055"/>
    </source>
</evidence>
<dbReference type="SUPFAM" id="SSF47598">
    <property type="entry name" value="Ribbon-helix-helix"/>
    <property type="match status" value="1"/>
</dbReference>
<dbReference type="Proteomes" id="UP000320055">
    <property type="component" value="Unassembled WGS sequence"/>
</dbReference>